<dbReference type="InterPro" id="IPR019786">
    <property type="entry name" value="Zinc_finger_PHD-type_CS"/>
</dbReference>
<dbReference type="InterPro" id="IPR001005">
    <property type="entry name" value="SANT/Myb"/>
</dbReference>
<dbReference type="PROSITE" id="PS50016">
    <property type="entry name" value="ZF_PHD_2"/>
    <property type="match status" value="1"/>
</dbReference>
<feature type="domain" description="Myb-like" evidence="7">
    <location>
        <begin position="733"/>
        <end position="794"/>
    </location>
</feature>
<dbReference type="InterPro" id="IPR013083">
    <property type="entry name" value="Znf_RING/FYVE/PHD"/>
</dbReference>
<organism evidence="8 9">
    <name type="scientific">Heracleum sosnowskyi</name>
    <dbReference type="NCBI Taxonomy" id="360622"/>
    <lineage>
        <taxon>Eukaryota</taxon>
        <taxon>Viridiplantae</taxon>
        <taxon>Streptophyta</taxon>
        <taxon>Embryophyta</taxon>
        <taxon>Tracheophyta</taxon>
        <taxon>Spermatophyta</taxon>
        <taxon>Magnoliopsida</taxon>
        <taxon>eudicotyledons</taxon>
        <taxon>Gunneridae</taxon>
        <taxon>Pentapetalae</taxon>
        <taxon>asterids</taxon>
        <taxon>campanulids</taxon>
        <taxon>Apiales</taxon>
        <taxon>Apiaceae</taxon>
        <taxon>Apioideae</taxon>
        <taxon>apioid superclade</taxon>
        <taxon>Tordylieae</taxon>
        <taxon>Tordyliinae</taxon>
        <taxon>Heracleum</taxon>
    </lineage>
</organism>
<dbReference type="Gene3D" id="3.30.40.10">
    <property type="entry name" value="Zinc/RING finger domain, C3HC4 (zinc finger)"/>
    <property type="match status" value="1"/>
</dbReference>
<keyword evidence="3" id="KW-0862">Zinc</keyword>
<dbReference type="InterPro" id="IPR011011">
    <property type="entry name" value="Znf_FYVE_PHD"/>
</dbReference>
<feature type="compositionally biased region" description="Basic and acidic residues" evidence="5">
    <location>
        <begin position="250"/>
        <end position="260"/>
    </location>
</feature>
<feature type="domain" description="PHD-type" evidence="6">
    <location>
        <begin position="420"/>
        <end position="469"/>
    </location>
</feature>
<proteinExistence type="predicted"/>
<evidence type="ECO:0000313" key="8">
    <source>
        <dbReference type="EMBL" id="KAK1384592.1"/>
    </source>
</evidence>
<dbReference type="PANTHER" id="PTHR47863">
    <property type="entry name" value="RING/FYVE/PHD ZINC FINGER SUPERFAMILY PROTEIN"/>
    <property type="match status" value="1"/>
</dbReference>
<reference evidence="8" key="1">
    <citation type="submission" date="2023-02" db="EMBL/GenBank/DDBJ databases">
        <title>Genome of toxic invasive species Heracleum sosnowskyi carries increased number of genes despite the absence of recent whole-genome duplications.</title>
        <authorList>
            <person name="Schelkunov M."/>
            <person name="Shtratnikova V."/>
            <person name="Makarenko M."/>
            <person name="Klepikova A."/>
            <person name="Omelchenko D."/>
            <person name="Novikova G."/>
            <person name="Obukhova E."/>
            <person name="Bogdanov V."/>
            <person name="Penin A."/>
            <person name="Logacheva M."/>
        </authorList>
    </citation>
    <scope>NUCLEOTIDE SEQUENCE</scope>
    <source>
        <strain evidence="8">Hsosn_3</strain>
        <tissue evidence="8">Leaf</tissue>
    </source>
</reference>
<keyword evidence="1" id="KW-0479">Metal-binding</keyword>
<feature type="region of interest" description="Disordered" evidence="5">
    <location>
        <begin position="150"/>
        <end position="169"/>
    </location>
</feature>
<dbReference type="PROSITE" id="PS50090">
    <property type="entry name" value="MYB_LIKE"/>
    <property type="match status" value="1"/>
</dbReference>
<evidence type="ECO:0008006" key="10">
    <source>
        <dbReference type="Google" id="ProtNLM"/>
    </source>
</evidence>
<evidence type="ECO:0000256" key="4">
    <source>
        <dbReference type="PROSITE-ProRule" id="PRU00146"/>
    </source>
</evidence>
<protein>
    <recommendedName>
        <fullName evidence="10">Myb-like domain-containing protein</fullName>
    </recommendedName>
</protein>
<evidence type="ECO:0000256" key="1">
    <source>
        <dbReference type="ARBA" id="ARBA00022723"/>
    </source>
</evidence>
<keyword evidence="2 4" id="KW-0863">Zinc-finger</keyword>
<evidence type="ECO:0000256" key="3">
    <source>
        <dbReference type="ARBA" id="ARBA00022833"/>
    </source>
</evidence>
<dbReference type="PROSITE" id="PS01359">
    <property type="entry name" value="ZF_PHD_1"/>
    <property type="match status" value="1"/>
</dbReference>
<dbReference type="InterPro" id="IPR009057">
    <property type="entry name" value="Homeodomain-like_sf"/>
</dbReference>
<comment type="caution">
    <text evidence="8">The sequence shown here is derived from an EMBL/GenBank/DDBJ whole genome shotgun (WGS) entry which is preliminary data.</text>
</comment>
<dbReference type="GO" id="GO:0008270">
    <property type="term" value="F:zinc ion binding"/>
    <property type="evidence" value="ECO:0007669"/>
    <property type="project" value="UniProtKB-KW"/>
</dbReference>
<feature type="region of interest" description="Disordered" evidence="5">
    <location>
        <begin position="241"/>
        <end position="260"/>
    </location>
</feature>
<dbReference type="SUPFAM" id="SSF46689">
    <property type="entry name" value="Homeodomain-like"/>
    <property type="match status" value="1"/>
</dbReference>
<reference evidence="8" key="2">
    <citation type="submission" date="2023-05" db="EMBL/GenBank/DDBJ databases">
        <authorList>
            <person name="Schelkunov M.I."/>
        </authorList>
    </citation>
    <scope>NUCLEOTIDE SEQUENCE</scope>
    <source>
        <strain evidence="8">Hsosn_3</strain>
        <tissue evidence="8">Leaf</tissue>
    </source>
</reference>
<sequence length="800" mass="89638">MSSSPKACSWRPWIWAVEFLASNHAETSILTDLVKKIPDDVLENDAKNVKELASLRILESLDVSRKGKCNGVGFAPSDCCENVLRQESLEPNYDLSESETLRSDVESFVENKRLCLPKCTLKQLKDVILKDGNLLPSSLKERSGLLINNLSDGVTKRPPEGSNCDAPENRKVEDLSSVKRVVEDSVTANQRVASACKQMIVFNAYPNFGAAMKRKRDAFCTQQVVEGNELASFNENRRVEDVPGGMVSDSGRDESNLDKEPQRKFFKGDISSKNVDYDFVASKKLKMSSTIEADLLRNNKQATRNVGKMTQGADEPKKVGEHCAELRTLGGSRKATTHKTKSCDEAKNKCEQSCSLISPNSLCCGGVKATMENDHQREFLSSVGTYHDENDDIFVRENTFSNAQYSDSQDTLAKLNGQKEELCTICKIGGQLLVCSSGSCQRVVHERCLGGVPTFDAKRRFYCPFCAYSRAAAEYSDCKKQLSLTRKALASFMDREKYRLRNSNVLGRENENHLRETDVSDKCIEQNNLQNSASRVNHARSMIHMKEKPSGSFDLISSREGERVVLVTGDENTVAKRNAERSGRSASCQSIREQVQQVPELDVHNGKVYNSFCGGSKELPVVEKLQEVLEQPNGVILVKNNEERKIASQAVRDSEVHNSNCKDLKITHGNEPLTETSREQDVSDQLLVLPCVPAKPLRCVEGTSGKQDDKSVACHSFRFQKQEQHYPYPSVPQLRRKKVPWSDAEEEALKEGVRRFANNHDKVMPWKKILEFGAEIFDNHRTAIDLKDKWRNICKGSPKV</sequence>
<name>A0AAD8IET6_9APIA</name>
<keyword evidence="9" id="KW-1185">Reference proteome</keyword>
<evidence type="ECO:0000259" key="6">
    <source>
        <dbReference type="PROSITE" id="PS50016"/>
    </source>
</evidence>
<gene>
    <name evidence="8" type="ORF">POM88_022327</name>
</gene>
<evidence type="ECO:0000256" key="2">
    <source>
        <dbReference type="ARBA" id="ARBA00022771"/>
    </source>
</evidence>
<dbReference type="CDD" id="cd11660">
    <property type="entry name" value="SANT_TRF"/>
    <property type="match status" value="1"/>
</dbReference>
<dbReference type="PANTHER" id="PTHR47863:SF4">
    <property type="entry name" value="RING_FYVE_PHD ZINC FINGER SUPERFAMILY PROTEIN"/>
    <property type="match status" value="1"/>
</dbReference>
<dbReference type="SMART" id="SM00249">
    <property type="entry name" value="PHD"/>
    <property type="match status" value="1"/>
</dbReference>
<dbReference type="InterPro" id="IPR019787">
    <property type="entry name" value="Znf_PHD-finger"/>
</dbReference>
<evidence type="ECO:0000259" key="7">
    <source>
        <dbReference type="PROSITE" id="PS50090"/>
    </source>
</evidence>
<dbReference type="EMBL" id="JAUIZM010000005">
    <property type="protein sequence ID" value="KAK1384592.1"/>
    <property type="molecule type" value="Genomic_DNA"/>
</dbReference>
<dbReference type="Gene3D" id="1.10.10.60">
    <property type="entry name" value="Homeodomain-like"/>
    <property type="match status" value="1"/>
</dbReference>
<accession>A0AAD8IET6</accession>
<dbReference type="SMART" id="SM00717">
    <property type="entry name" value="SANT"/>
    <property type="match status" value="1"/>
</dbReference>
<dbReference type="Pfam" id="PF13921">
    <property type="entry name" value="Myb_DNA-bind_6"/>
    <property type="match status" value="1"/>
</dbReference>
<dbReference type="InterPro" id="IPR001965">
    <property type="entry name" value="Znf_PHD"/>
</dbReference>
<evidence type="ECO:0000256" key="5">
    <source>
        <dbReference type="SAM" id="MobiDB-lite"/>
    </source>
</evidence>
<dbReference type="Proteomes" id="UP001237642">
    <property type="component" value="Unassembled WGS sequence"/>
</dbReference>
<evidence type="ECO:0000313" key="9">
    <source>
        <dbReference type="Proteomes" id="UP001237642"/>
    </source>
</evidence>
<dbReference type="SUPFAM" id="SSF57903">
    <property type="entry name" value="FYVE/PHD zinc finger"/>
    <property type="match status" value="1"/>
</dbReference>
<dbReference type="AlphaFoldDB" id="A0AAD8IET6"/>